<keyword evidence="6" id="KW-1185">Reference proteome</keyword>
<dbReference type="Pfam" id="PF20866">
    <property type="entry name" value="MdcG_N"/>
    <property type="match status" value="1"/>
</dbReference>
<dbReference type="AlphaFoldDB" id="A0A0Q2UZY4"/>
<evidence type="ECO:0000259" key="4">
    <source>
        <dbReference type="Pfam" id="PF20866"/>
    </source>
</evidence>
<evidence type="ECO:0000313" key="6">
    <source>
        <dbReference type="Proteomes" id="UP000051221"/>
    </source>
</evidence>
<dbReference type="NCBIfam" id="NF002332">
    <property type="entry name" value="PRK01293.1"/>
    <property type="match status" value="1"/>
</dbReference>
<comment type="caution">
    <text evidence="5">The sequence shown here is derived from an EMBL/GenBank/DDBJ whole genome shotgun (WGS) entry which is preliminary data.</text>
</comment>
<evidence type="ECO:0008006" key="7">
    <source>
        <dbReference type="Google" id="ProtNLM"/>
    </source>
</evidence>
<dbReference type="Proteomes" id="UP000051221">
    <property type="component" value="Unassembled WGS sequence"/>
</dbReference>
<proteinExistence type="predicted"/>
<evidence type="ECO:0000313" key="5">
    <source>
        <dbReference type="EMBL" id="KQH86040.1"/>
    </source>
</evidence>
<gene>
    <name evidence="5" type="ORF">AMR76_12260</name>
</gene>
<dbReference type="InterPro" id="IPR049180">
    <property type="entry name" value="MdcG_C"/>
</dbReference>
<dbReference type="InterPro" id="IPR017557">
    <property type="entry name" value="Holo-ACP_synthase"/>
</dbReference>
<keyword evidence="2" id="KW-0548">Nucleotidyltransferase</keyword>
<evidence type="ECO:0000256" key="2">
    <source>
        <dbReference type="ARBA" id="ARBA00022695"/>
    </source>
</evidence>
<dbReference type="InterPro" id="IPR048903">
    <property type="entry name" value="MdcG_N"/>
</dbReference>
<dbReference type="NCBIfam" id="TIGR03135">
    <property type="entry name" value="malonate_mdcG"/>
    <property type="match status" value="1"/>
</dbReference>
<organism evidence="5 6">
    <name type="scientific">Vibrio furnissii</name>
    <dbReference type="NCBI Taxonomy" id="29494"/>
    <lineage>
        <taxon>Bacteria</taxon>
        <taxon>Pseudomonadati</taxon>
        <taxon>Pseudomonadota</taxon>
        <taxon>Gammaproteobacteria</taxon>
        <taxon>Vibrionales</taxon>
        <taxon>Vibrionaceae</taxon>
        <taxon>Vibrio</taxon>
    </lineage>
</organism>
<evidence type="ECO:0000259" key="3">
    <source>
        <dbReference type="Pfam" id="PF10620"/>
    </source>
</evidence>
<feature type="domain" description="Phosphoribosyl-dephospho-CoA transferase MdcG C-terminal" evidence="3">
    <location>
        <begin position="90"/>
        <end position="203"/>
    </location>
</feature>
<accession>A0A0Q2UZY4</accession>
<dbReference type="RefSeq" id="WP_055466228.1">
    <property type="nucleotide sequence ID" value="NZ_LKHS01000009.1"/>
</dbReference>
<reference evidence="5 6" key="1">
    <citation type="submission" date="2015-08" db="EMBL/GenBank/DDBJ databases">
        <title>Antibacterial properties of a collection of Vibrionaceae strains.</title>
        <authorList>
            <person name="Giubergia S."/>
        </authorList>
    </citation>
    <scope>NUCLEOTIDE SEQUENCE [LARGE SCALE GENOMIC DNA]</scope>
    <source>
        <strain evidence="5 6">S0821</strain>
    </source>
</reference>
<protein>
    <recommendedName>
        <fullName evidence="7">Phosphoribosyl-dephospho-CoA transferase</fullName>
    </recommendedName>
</protein>
<keyword evidence="1" id="KW-0808">Transferase</keyword>
<dbReference type="GO" id="GO:0016779">
    <property type="term" value="F:nucleotidyltransferase activity"/>
    <property type="evidence" value="ECO:0007669"/>
    <property type="project" value="UniProtKB-KW"/>
</dbReference>
<feature type="domain" description="Phosphoribosyl-dephospho-CoA transferase MdcG N-terminal" evidence="4">
    <location>
        <begin position="7"/>
        <end position="77"/>
    </location>
</feature>
<dbReference type="InParanoid" id="A0A0Q2UZY4"/>
<evidence type="ECO:0000256" key="1">
    <source>
        <dbReference type="ARBA" id="ARBA00022679"/>
    </source>
</evidence>
<sequence>MMALVFQPHDLLWVTDLDDDDTLPEWFDRQDLQLRPVVVRREPTPVGRIAVGLRGSNRSQRHASYVNAASVLRVLTPEQIVNQQRWHDRNAVHPLPHWATLSQVAQVMAQAHLSWGITGSLGFELATGINTANHHSDIDLRIVSATPLNRDACRDIALQLTQREQRPDIQIETPYGAFAMSEWVVGEGRVLVKSQQGPYLTHTPWQPHY</sequence>
<dbReference type="Pfam" id="PF10620">
    <property type="entry name" value="MdcG"/>
    <property type="match status" value="1"/>
</dbReference>
<name>A0A0Q2UZY4_VIBFU</name>
<dbReference type="EMBL" id="LKHS01000009">
    <property type="protein sequence ID" value="KQH86040.1"/>
    <property type="molecule type" value="Genomic_DNA"/>
</dbReference>